<dbReference type="GO" id="GO:0006260">
    <property type="term" value="P:DNA replication"/>
    <property type="evidence" value="ECO:0007669"/>
    <property type="project" value="InterPro"/>
</dbReference>
<dbReference type="InterPro" id="IPR036977">
    <property type="entry name" value="DNA_primase_Znf_CHC2"/>
</dbReference>
<evidence type="ECO:0000313" key="5">
    <source>
        <dbReference type="EMBL" id="RAL99866.1"/>
    </source>
</evidence>
<dbReference type="CDD" id="cd01029">
    <property type="entry name" value="TOPRIM_primases"/>
    <property type="match status" value="1"/>
</dbReference>
<dbReference type="SUPFAM" id="SSF57783">
    <property type="entry name" value="Zinc beta-ribbon"/>
    <property type="match status" value="1"/>
</dbReference>
<dbReference type="GO" id="GO:0008270">
    <property type="term" value="F:zinc ion binding"/>
    <property type="evidence" value="ECO:0007669"/>
    <property type="project" value="InterPro"/>
</dbReference>
<keyword evidence="4" id="KW-0614">Plasmid</keyword>
<feature type="region of interest" description="Disordered" evidence="1">
    <location>
        <begin position="308"/>
        <end position="334"/>
    </location>
</feature>
<sequence length="809" mass="91492">MHIKFLKHGTGSAKGAADYLTQAQDSQGHDREVIQVLEGDPHQVAAVADALTFKHKYRSGVISWSPEDKPTPEQIKAVLGDYKKMAFAGLEPDQYAFSAVLHHEKDKGIHIHTLTARVDLVSGKSMNPAPPGWQKYFDTVRDMHNHANGWARPDDPDRARMVQPGFRAYVDAVKLKAGMQVESDPRQLVTEYLAHKIDTGEIENRQDVLTALHEAGLETPRAGKNYITVKDPETGEKFRMKGVLFNDNFQRGEFERQAQSQDGGRPGADRRPNQRAFERAKREFERLYQRRVEFNQDKFRVRNRPAEPGISQVKNSLDQGMDQAPGGRSGTLSGHLRRELGTDAIPVVERDQFHGRKSPGRVADQDRPGDVKRHENIGNRVKEAGWQVLYRDARGGHDRDRGHVRKKRSPENHKEIINGTDRVGTESNQYRNRIAETASRNYRKLAETSQQLDQASGKINRSLQRYSPGAVRDRTRELMTDELSRFKREINLAEFASTYGFALDKKKSGRQMRVMRTESGGKIGVFMGSGGDQMYHDFRNGKNGSVIDFCQYQTGKNLGHVRKELRSYLGSPRPTVQITPPRPKPTKETQAQELAQEKAKIRILKNVKYLANRGIDQRVLMDLRFLGAVVGDDRQNVCFPHHNEQGFSGLEKKNTDFTGFSKAGEKGLWFSKAPGDFEKIVICESGIDALSHAQLHPHNKAVYVSLAGQMSHAQDEQLAALVERNRGKAIIGAFDNDEAGKRYSSDLERICQKAGAKFEENLPQRKGQDWNDVLKKTPERVINQRWDDPEKAQKPLESQRQRRGMSAGM</sequence>
<evidence type="ECO:0000313" key="7">
    <source>
        <dbReference type="Proteomes" id="UP000293902"/>
    </source>
</evidence>
<evidence type="ECO:0000313" key="6">
    <source>
        <dbReference type="Proteomes" id="UP000248798"/>
    </source>
</evidence>
<feature type="compositionally biased region" description="Basic and acidic residues" evidence="1">
    <location>
        <begin position="363"/>
        <end position="373"/>
    </location>
</feature>
<protein>
    <submittedName>
        <fullName evidence="4">DUF3991 domain-containing protein</fullName>
    </submittedName>
</protein>
<dbReference type="InterPro" id="IPR034154">
    <property type="entry name" value="TOPRIM_DnaG/twinkle"/>
</dbReference>
<dbReference type="Pfam" id="PF13155">
    <property type="entry name" value="Toprim_2"/>
    <property type="match status" value="1"/>
</dbReference>
<gene>
    <name evidence="5" type="ORF">DO021_22165</name>
    <name evidence="4" type="ORF">EYB58_22985</name>
</gene>
<accession>A0A328FA02</accession>
<geneLocation type="plasmid" evidence="4 7">
    <name>unnamed2</name>
</geneLocation>
<reference evidence="4 7" key="2">
    <citation type="submission" date="2019-02" db="EMBL/GenBank/DDBJ databases">
        <title>Complete genome sequence of Desulfobacter hydrogenophilus AcRS1.</title>
        <authorList>
            <person name="Marietou A."/>
            <person name="Lund M.B."/>
            <person name="Marshall I.P.G."/>
            <person name="Schreiber L."/>
            <person name="Jorgensen B."/>
        </authorList>
    </citation>
    <scope>NUCLEOTIDE SEQUENCE [LARGE SCALE GENOMIC DNA]</scope>
    <source>
        <strain evidence="4 7">AcRS1</strain>
        <plasmid evidence="4 7">unnamed2</plasmid>
    </source>
</reference>
<feature type="domain" description="DUF3991" evidence="3">
    <location>
        <begin position="609"/>
        <end position="675"/>
    </location>
</feature>
<feature type="region of interest" description="Disordered" evidence="1">
    <location>
        <begin position="352"/>
        <end position="373"/>
    </location>
</feature>
<evidence type="ECO:0000259" key="2">
    <source>
        <dbReference type="Pfam" id="PF03432"/>
    </source>
</evidence>
<name>A0A328FA02_9BACT</name>
<evidence type="ECO:0000259" key="3">
    <source>
        <dbReference type="Pfam" id="PF13154"/>
    </source>
</evidence>
<dbReference type="EMBL" id="QLNI01000088">
    <property type="protein sequence ID" value="RAL99866.1"/>
    <property type="molecule type" value="Genomic_DNA"/>
</dbReference>
<organism evidence="5 6">
    <name type="scientific">Desulfobacter hydrogenophilus</name>
    <dbReference type="NCBI Taxonomy" id="2291"/>
    <lineage>
        <taxon>Bacteria</taxon>
        <taxon>Pseudomonadati</taxon>
        <taxon>Thermodesulfobacteriota</taxon>
        <taxon>Desulfobacteria</taxon>
        <taxon>Desulfobacterales</taxon>
        <taxon>Desulfobacteraceae</taxon>
        <taxon>Desulfobacter</taxon>
    </lineage>
</organism>
<dbReference type="OrthoDB" id="5351104at2"/>
<dbReference type="Proteomes" id="UP000293902">
    <property type="component" value="Plasmid unnamed2"/>
</dbReference>
<dbReference type="GO" id="GO:0003677">
    <property type="term" value="F:DNA binding"/>
    <property type="evidence" value="ECO:0007669"/>
    <property type="project" value="InterPro"/>
</dbReference>
<dbReference type="Pfam" id="PF03432">
    <property type="entry name" value="Relaxase"/>
    <property type="match status" value="1"/>
</dbReference>
<feature type="domain" description="MobA/VirD2-like nuclease" evidence="2">
    <location>
        <begin position="55"/>
        <end position="134"/>
    </location>
</feature>
<feature type="region of interest" description="Disordered" evidence="1">
    <location>
        <begin position="571"/>
        <end position="591"/>
    </location>
</feature>
<evidence type="ECO:0000313" key="4">
    <source>
        <dbReference type="EMBL" id="QBH15743.1"/>
    </source>
</evidence>
<dbReference type="RefSeq" id="WP_111960741.1">
    <property type="nucleotide sequence ID" value="NZ_CP036315.1"/>
</dbReference>
<dbReference type="Gene3D" id="3.40.1360.10">
    <property type="match status" value="1"/>
</dbReference>
<feature type="compositionally biased region" description="Basic and acidic residues" evidence="1">
    <location>
        <begin position="769"/>
        <end position="779"/>
    </location>
</feature>
<feature type="region of interest" description="Disordered" evidence="1">
    <location>
        <begin position="256"/>
        <end position="275"/>
    </location>
</feature>
<proteinExistence type="predicted"/>
<feature type="region of interest" description="Disordered" evidence="1">
    <location>
        <begin position="769"/>
        <end position="809"/>
    </location>
</feature>
<dbReference type="InterPro" id="IPR025054">
    <property type="entry name" value="DUF3991"/>
</dbReference>
<dbReference type="Gene3D" id="3.90.580.10">
    <property type="entry name" value="Zinc finger, CHC2-type domain"/>
    <property type="match status" value="1"/>
</dbReference>
<feature type="compositionally biased region" description="Basic and acidic residues" evidence="1">
    <location>
        <begin position="785"/>
        <end position="800"/>
    </location>
</feature>
<evidence type="ECO:0000256" key="1">
    <source>
        <dbReference type="SAM" id="MobiDB-lite"/>
    </source>
</evidence>
<dbReference type="AlphaFoldDB" id="A0A328FA02"/>
<dbReference type="Pfam" id="PF13154">
    <property type="entry name" value="DUF3991"/>
    <property type="match status" value="1"/>
</dbReference>
<keyword evidence="7" id="KW-1185">Reference proteome</keyword>
<reference evidence="5 6" key="1">
    <citation type="submission" date="2018-06" db="EMBL/GenBank/DDBJ databases">
        <title>Complete Genome Sequence of Desulfobacter hydrogenophilus (DSM3380).</title>
        <authorList>
            <person name="Marietou A."/>
            <person name="Schreiber L."/>
            <person name="Marshall I."/>
            <person name="Jorgensen B."/>
        </authorList>
    </citation>
    <scope>NUCLEOTIDE SEQUENCE [LARGE SCALE GENOMIC DNA]</scope>
    <source>
        <strain evidence="5 6">DSM 3380</strain>
    </source>
</reference>
<dbReference type="InterPro" id="IPR005094">
    <property type="entry name" value="Endonuclease_MobA/VirD2"/>
</dbReference>
<dbReference type="EMBL" id="CP036315">
    <property type="protein sequence ID" value="QBH15743.1"/>
    <property type="molecule type" value="Genomic_DNA"/>
</dbReference>
<dbReference type="Proteomes" id="UP000248798">
    <property type="component" value="Unassembled WGS sequence"/>
</dbReference>